<dbReference type="InterPro" id="IPR016156">
    <property type="entry name" value="FAD/NAD-linked_Rdtase_dimer_sf"/>
</dbReference>
<dbReference type="InterPro" id="IPR036188">
    <property type="entry name" value="FAD/NAD-bd_sf"/>
</dbReference>
<evidence type="ECO:0000256" key="12">
    <source>
        <dbReference type="PIRSR" id="PIRSR000350-3"/>
    </source>
</evidence>
<keyword evidence="4 14" id="KW-0285">Flavoprotein</keyword>
<dbReference type="NCBIfam" id="TIGR01350">
    <property type="entry name" value="lipoamide_DH"/>
    <property type="match status" value="1"/>
</dbReference>
<evidence type="ECO:0000256" key="7">
    <source>
        <dbReference type="ARBA" id="ARBA00023027"/>
    </source>
</evidence>
<dbReference type="SUPFAM" id="SSF55424">
    <property type="entry name" value="FAD/NAD-linked reductases, dimerisation (C-terminal) domain"/>
    <property type="match status" value="1"/>
</dbReference>
<dbReference type="AlphaFoldDB" id="A0A9D1VIM4"/>
<dbReference type="Gene3D" id="3.50.50.60">
    <property type="entry name" value="FAD/NAD(P)-binding domain"/>
    <property type="match status" value="2"/>
</dbReference>
<dbReference type="PROSITE" id="PS00076">
    <property type="entry name" value="PYRIDINE_REDOX_1"/>
    <property type="match status" value="1"/>
</dbReference>
<dbReference type="InterPro" id="IPR012999">
    <property type="entry name" value="Pyr_OxRdtase_I_AS"/>
</dbReference>
<keyword evidence="7 12" id="KW-0520">NAD</keyword>
<protein>
    <recommendedName>
        <fullName evidence="3 14">Dihydrolipoyl dehydrogenase</fullName>
        <ecNumber evidence="2 14">1.8.1.4</ecNumber>
    </recommendedName>
</protein>
<dbReference type="InterPro" id="IPR004099">
    <property type="entry name" value="Pyr_nucl-diS_OxRdtase_dimer"/>
</dbReference>
<dbReference type="PIRSF" id="PIRSF000350">
    <property type="entry name" value="Mercury_reductase_MerA"/>
    <property type="match status" value="1"/>
</dbReference>
<dbReference type="PANTHER" id="PTHR22912:SF160">
    <property type="entry name" value="DIHYDROLIPOYL DEHYDROGENASE"/>
    <property type="match status" value="1"/>
</dbReference>
<proteinExistence type="inferred from homology"/>
<dbReference type="InterPro" id="IPR006258">
    <property type="entry name" value="Lipoamide_DH"/>
</dbReference>
<feature type="domain" description="Pyridine nucleotide-disulphide oxidoreductase dimerisation" evidence="15">
    <location>
        <begin position="349"/>
        <end position="457"/>
    </location>
</feature>
<reference evidence="17" key="1">
    <citation type="journal article" date="2021" name="PeerJ">
        <title>Extensive microbial diversity within the chicken gut microbiome revealed by metagenomics and culture.</title>
        <authorList>
            <person name="Gilroy R."/>
            <person name="Ravi A."/>
            <person name="Getino M."/>
            <person name="Pursley I."/>
            <person name="Horton D.L."/>
            <person name="Alikhan N.F."/>
            <person name="Baker D."/>
            <person name="Gharbi K."/>
            <person name="Hall N."/>
            <person name="Watson M."/>
            <person name="Adriaenssens E.M."/>
            <person name="Foster-Nyarko E."/>
            <person name="Jarju S."/>
            <person name="Secka A."/>
            <person name="Antonio M."/>
            <person name="Oren A."/>
            <person name="Chaudhuri R.R."/>
            <person name="La Ragione R."/>
            <person name="Hildebrand F."/>
            <person name="Pallen M.J."/>
        </authorList>
    </citation>
    <scope>NUCLEOTIDE SEQUENCE</scope>
    <source>
        <strain evidence="17">ChiSxjej3B15-572</strain>
    </source>
</reference>
<dbReference type="EC" id="1.8.1.4" evidence="2 14"/>
<evidence type="ECO:0000256" key="1">
    <source>
        <dbReference type="ARBA" id="ARBA00007532"/>
    </source>
</evidence>
<feature type="disulfide bond" description="Redox-active" evidence="13">
    <location>
        <begin position="48"/>
        <end position="53"/>
    </location>
</feature>
<reference evidence="17" key="2">
    <citation type="submission" date="2021-04" db="EMBL/GenBank/DDBJ databases">
        <authorList>
            <person name="Gilroy R."/>
        </authorList>
    </citation>
    <scope>NUCLEOTIDE SEQUENCE</scope>
    <source>
        <strain evidence="17">ChiSxjej3B15-572</strain>
    </source>
</reference>
<evidence type="ECO:0000256" key="4">
    <source>
        <dbReference type="ARBA" id="ARBA00022630"/>
    </source>
</evidence>
<feature type="binding site" evidence="12">
    <location>
        <position position="274"/>
    </location>
    <ligand>
        <name>NAD(+)</name>
        <dbReference type="ChEBI" id="CHEBI:57540"/>
    </ligand>
</feature>
<dbReference type="InterPro" id="IPR023753">
    <property type="entry name" value="FAD/NAD-binding_dom"/>
</dbReference>
<accession>A0A9D1VIM4</accession>
<comment type="caution">
    <text evidence="17">The sequence shown here is derived from an EMBL/GenBank/DDBJ whole genome shotgun (WGS) entry which is preliminary data.</text>
</comment>
<evidence type="ECO:0000259" key="16">
    <source>
        <dbReference type="Pfam" id="PF07992"/>
    </source>
</evidence>
<dbReference type="Proteomes" id="UP000824231">
    <property type="component" value="Unassembled WGS sequence"/>
</dbReference>
<organism evidence="17 18">
    <name type="scientific">Candidatus Limosilactobacillus merdigallinarum</name>
    <dbReference type="NCBI Taxonomy" id="2838652"/>
    <lineage>
        <taxon>Bacteria</taxon>
        <taxon>Bacillati</taxon>
        <taxon>Bacillota</taxon>
        <taxon>Bacilli</taxon>
        <taxon>Lactobacillales</taxon>
        <taxon>Lactobacillaceae</taxon>
        <taxon>Limosilactobacillus</taxon>
    </lineage>
</organism>
<evidence type="ECO:0000256" key="5">
    <source>
        <dbReference type="ARBA" id="ARBA00022827"/>
    </source>
</evidence>
<dbReference type="Pfam" id="PF07992">
    <property type="entry name" value="Pyr_redox_2"/>
    <property type="match status" value="1"/>
</dbReference>
<feature type="domain" description="FAD/NAD(P)-binding" evidence="16">
    <location>
        <begin position="11"/>
        <end position="330"/>
    </location>
</feature>
<evidence type="ECO:0000256" key="11">
    <source>
        <dbReference type="PIRSR" id="PIRSR000350-2"/>
    </source>
</evidence>
<dbReference type="EMBL" id="DXFH01000027">
    <property type="protein sequence ID" value="HIX36085.1"/>
    <property type="molecule type" value="Genomic_DNA"/>
</dbReference>
<dbReference type="FunFam" id="3.30.390.30:FF:000001">
    <property type="entry name" value="Dihydrolipoyl dehydrogenase"/>
    <property type="match status" value="1"/>
</dbReference>
<evidence type="ECO:0000313" key="18">
    <source>
        <dbReference type="Proteomes" id="UP000824231"/>
    </source>
</evidence>
<dbReference type="PANTHER" id="PTHR22912">
    <property type="entry name" value="DISULFIDE OXIDOREDUCTASE"/>
    <property type="match status" value="1"/>
</dbReference>
<comment type="similarity">
    <text evidence="1 14">Belongs to the class-I pyridine nucleotide-disulfide oxidoreductase family.</text>
</comment>
<dbReference type="Gene3D" id="3.30.390.30">
    <property type="match status" value="1"/>
</dbReference>
<evidence type="ECO:0000313" key="17">
    <source>
        <dbReference type="EMBL" id="HIX36085.1"/>
    </source>
</evidence>
<feature type="binding site" evidence="12">
    <location>
        <position position="57"/>
    </location>
    <ligand>
        <name>FAD</name>
        <dbReference type="ChEBI" id="CHEBI:57692"/>
    </ligand>
</feature>
<comment type="cofactor">
    <cofactor evidence="12 14">
        <name>FAD</name>
        <dbReference type="ChEBI" id="CHEBI:57692"/>
    </cofactor>
    <text evidence="12 14">Binds 1 FAD per subunit.</text>
</comment>
<dbReference type="InterPro" id="IPR001100">
    <property type="entry name" value="Pyr_nuc-diS_OxRdtase"/>
</dbReference>
<keyword evidence="12" id="KW-0547">Nucleotide-binding</keyword>
<dbReference type="PRINTS" id="PR00411">
    <property type="entry name" value="PNDRDTASEI"/>
</dbReference>
<dbReference type="GO" id="GO:0004148">
    <property type="term" value="F:dihydrolipoyl dehydrogenase (NADH) activity"/>
    <property type="evidence" value="ECO:0007669"/>
    <property type="project" value="UniProtKB-EC"/>
</dbReference>
<dbReference type="Pfam" id="PF02852">
    <property type="entry name" value="Pyr_redox_dim"/>
    <property type="match status" value="1"/>
</dbReference>
<evidence type="ECO:0000256" key="2">
    <source>
        <dbReference type="ARBA" id="ARBA00012608"/>
    </source>
</evidence>
<evidence type="ECO:0000256" key="14">
    <source>
        <dbReference type="RuleBase" id="RU003692"/>
    </source>
</evidence>
<keyword evidence="8" id="KW-1015">Disulfide bond</keyword>
<feature type="active site" description="Proton acceptor" evidence="11">
    <location>
        <position position="447"/>
    </location>
</feature>
<comment type="catalytic activity">
    <reaction evidence="10 14">
        <text>N(6)-[(R)-dihydrolipoyl]-L-lysyl-[protein] + NAD(+) = N(6)-[(R)-lipoyl]-L-lysyl-[protein] + NADH + H(+)</text>
        <dbReference type="Rhea" id="RHEA:15045"/>
        <dbReference type="Rhea" id="RHEA-COMP:10474"/>
        <dbReference type="Rhea" id="RHEA-COMP:10475"/>
        <dbReference type="ChEBI" id="CHEBI:15378"/>
        <dbReference type="ChEBI" id="CHEBI:57540"/>
        <dbReference type="ChEBI" id="CHEBI:57945"/>
        <dbReference type="ChEBI" id="CHEBI:83099"/>
        <dbReference type="ChEBI" id="CHEBI:83100"/>
        <dbReference type="EC" id="1.8.1.4"/>
    </reaction>
</comment>
<evidence type="ECO:0000256" key="8">
    <source>
        <dbReference type="ARBA" id="ARBA00023157"/>
    </source>
</evidence>
<dbReference type="GO" id="GO:0050660">
    <property type="term" value="F:flavin adenine dinucleotide binding"/>
    <property type="evidence" value="ECO:0007669"/>
    <property type="project" value="InterPro"/>
</dbReference>
<evidence type="ECO:0000259" key="15">
    <source>
        <dbReference type="Pfam" id="PF02852"/>
    </source>
</evidence>
<feature type="binding site" evidence="12">
    <location>
        <position position="207"/>
    </location>
    <ligand>
        <name>NAD(+)</name>
        <dbReference type="ChEBI" id="CHEBI:57540"/>
    </ligand>
</feature>
<evidence type="ECO:0000256" key="3">
    <source>
        <dbReference type="ARBA" id="ARBA00016961"/>
    </source>
</evidence>
<evidence type="ECO:0000256" key="13">
    <source>
        <dbReference type="PIRSR" id="PIRSR000350-4"/>
    </source>
</evidence>
<evidence type="ECO:0000256" key="6">
    <source>
        <dbReference type="ARBA" id="ARBA00023002"/>
    </source>
</evidence>
<name>A0A9D1VIM4_9LACO</name>
<feature type="binding site" evidence="12">
    <location>
        <begin position="184"/>
        <end position="191"/>
    </location>
    <ligand>
        <name>NAD(+)</name>
        <dbReference type="ChEBI" id="CHEBI:57540"/>
    </ligand>
</feature>
<evidence type="ECO:0000256" key="10">
    <source>
        <dbReference type="ARBA" id="ARBA00049187"/>
    </source>
</evidence>
<keyword evidence="9 14" id="KW-0676">Redox-active center</keyword>
<feature type="binding site" evidence="12">
    <location>
        <position position="315"/>
    </location>
    <ligand>
        <name>FAD</name>
        <dbReference type="ChEBI" id="CHEBI:57692"/>
    </ligand>
</feature>
<sequence>MVVGDFPVDLDTVVVGSGPGGYVAAIHAAELGQKVTVIEENKTLGGVCLRVGCIPSKALIQVGHDYQTALQSAEEGINSNDTQLDWAKVQSFRAGVVQHMTKGVAYLFKKNKIDVIHGTAFLKDEHCLRVMNGDHAQTYTCKHLILATGSHPIEIGGFKFGGRVLDSTGLLELQEKPKELVLIGGGYIGCELAGAYANFGTHVTILEGTDAILRNYEKDIVKIAQKKMKAHGIDVVTSAMAKSANDHGDGVTVTYTVDGADKQIEADYVCVAVGRRPNTQNIGLEQAGIETDDHGLVKVNAQGETNIAGIYAIGDIVPGAALAHKASYEGKVAAEAIAGQSSTVDYRAMPAVCYLDPEIATTGLTEKEAKDQGLSVKSAKFPFSANGRAVAMRASDGFVRLVFTTDTQQIVGAQIIGADASDMISELSLAIESGNTVEDIALTIHPHPSLSEAIMDAADVGIGYPTNI</sequence>
<gene>
    <name evidence="17" type="primary">lpdA</name>
    <name evidence="17" type="ORF">H9856_06845</name>
</gene>
<dbReference type="PRINTS" id="PR00368">
    <property type="entry name" value="FADPNR"/>
</dbReference>
<dbReference type="SUPFAM" id="SSF51905">
    <property type="entry name" value="FAD/NAD(P)-binding domain"/>
    <property type="match status" value="1"/>
</dbReference>
<feature type="binding site" evidence="12">
    <location>
        <begin position="148"/>
        <end position="150"/>
    </location>
    <ligand>
        <name>FAD</name>
        <dbReference type="ChEBI" id="CHEBI:57692"/>
    </ligand>
</feature>
<keyword evidence="6 14" id="KW-0560">Oxidoreductase</keyword>
<comment type="miscellaneous">
    <text evidence="14">The active site is a redox-active disulfide bond.</text>
</comment>
<keyword evidence="5 12" id="KW-0274">FAD</keyword>
<dbReference type="InterPro" id="IPR050151">
    <property type="entry name" value="Class-I_Pyr_Nuc-Dis_Oxidored"/>
</dbReference>
<dbReference type="GO" id="GO:0006103">
    <property type="term" value="P:2-oxoglutarate metabolic process"/>
    <property type="evidence" value="ECO:0007669"/>
    <property type="project" value="TreeGrafter"/>
</dbReference>
<evidence type="ECO:0000256" key="9">
    <source>
        <dbReference type="ARBA" id="ARBA00023284"/>
    </source>
</evidence>